<dbReference type="RefSeq" id="XP_004179166.1">
    <property type="nucleotide sequence ID" value="XM_004179118.1"/>
</dbReference>
<keyword evidence="4" id="KW-0256">Endoplasmic reticulum</keyword>
<proteinExistence type="inferred from homology"/>
<evidence type="ECO:0000256" key="2">
    <source>
        <dbReference type="ARBA" id="ARBA00022448"/>
    </source>
</evidence>
<protein>
    <recommendedName>
        <fullName evidence="11">Sec20 C-terminal domain-containing protein</fullName>
    </recommendedName>
</protein>
<evidence type="ECO:0000256" key="8">
    <source>
        <dbReference type="ARBA" id="ARBA00023136"/>
    </source>
</evidence>
<evidence type="ECO:0000313" key="13">
    <source>
        <dbReference type="Proteomes" id="UP000002866"/>
    </source>
</evidence>
<dbReference type="GO" id="GO:0005789">
    <property type="term" value="C:endoplasmic reticulum membrane"/>
    <property type="evidence" value="ECO:0007669"/>
    <property type="project" value="UniProtKB-SubCell"/>
</dbReference>
<dbReference type="InParanoid" id="I2GZU5"/>
<dbReference type="AlphaFoldDB" id="I2GZU5"/>
<dbReference type="OrthoDB" id="46868at2759"/>
<evidence type="ECO:0000256" key="9">
    <source>
        <dbReference type="ARBA" id="ARBA00037934"/>
    </source>
</evidence>
<keyword evidence="2" id="KW-0813">Transport</keyword>
<keyword evidence="6 10" id="KW-1133">Transmembrane helix</keyword>
<comment type="similarity">
    <text evidence="9">Belongs to the SEC20 family.</text>
</comment>
<keyword evidence="5" id="KW-0931">ER-Golgi transport</keyword>
<dbReference type="GO" id="GO:0005484">
    <property type="term" value="F:SNAP receptor activity"/>
    <property type="evidence" value="ECO:0007669"/>
    <property type="project" value="InterPro"/>
</dbReference>
<keyword evidence="3 10" id="KW-0812">Transmembrane</keyword>
<accession>I2GZU5</accession>
<feature type="transmembrane region" description="Helical" evidence="10">
    <location>
        <begin position="246"/>
        <end position="266"/>
    </location>
</feature>
<dbReference type="EMBL" id="HE806317">
    <property type="protein sequence ID" value="CCH59647.1"/>
    <property type="molecule type" value="Genomic_DNA"/>
</dbReference>
<evidence type="ECO:0000256" key="3">
    <source>
        <dbReference type="ARBA" id="ARBA00022692"/>
    </source>
</evidence>
<dbReference type="Pfam" id="PF03908">
    <property type="entry name" value="Sec20"/>
    <property type="match status" value="1"/>
</dbReference>
<keyword evidence="13" id="KW-1185">Reference proteome</keyword>
<feature type="transmembrane region" description="Helical" evidence="10">
    <location>
        <begin position="272"/>
        <end position="291"/>
    </location>
</feature>
<evidence type="ECO:0000313" key="12">
    <source>
        <dbReference type="EMBL" id="CCH59647.1"/>
    </source>
</evidence>
<sequence length="299" mass="35140">MSTFIQLQSKLLNQLKEYAKLPDDSENTKNLSNDIVGKIFDIESLIEYQVAFVSKKYSGLKLKIKHSEDCHVCDELEINTSKMNIFDNESQQQLMAELEEILEMIGWIYEFKKQWKQIVNDNEYRRQELKKKTRRETIETEVDKVTTSSSDEREVHSYAFPKTKTETSKAQLLKTTKKLTNSLMRGNQILETGILQSDLNLDELRSQTHSITIMNEKYQQFETIFKKTNQLVKSLERASQQEKRDVYLSLAFLIMCISWVLWRRIFKLPVKLALWMLFQFFKGILLTMGLVQKTAATCM</sequence>
<dbReference type="KEGG" id="tbl:TBLA_0B08320"/>
<dbReference type="InterPro" id="IPR005606">
    <property type="entry name" value="Sec20"/>
</dbReference>
<dbReference type="PANTHER" id="PTHR12825">
    <property type="entry name" value="BNIP1-RELATED"/>
    <property type="match status" value="1"/>
</dbReference>
<evidence type="ECO:0000256" key="4">
    <source>
        <dbReference type="ARBA" id="ARBA00022824"/>
    </source>
</evidence>
<evidence type="ECO:0000256" key="1">
    <source>
        <dbReference type="ARBA" id="ARBA00004163"/>
    </source>
</evidence>
<dbReference type="FunCoup" id="I2GZU5">
    <property type="interactions" value="61"/>
</dbReference>
<dbReference type="GO" id="GO:0031201">
    <property type="term" value="C:SNARE complex"/>
    <property type="evidence" value="ECO:0007669"/>
    <property type="project" value="EnsemblFungi"/>
</dbReference>
<gene>
    <name evidence="12" type="primary">TBLA0B08320</name>
    <name evidence="12" type="ORF">TBLA_0B08320</name>
</gene>
<organism evidence="12 13">
    <name type="scientific">Henningerozyma blattae (strain ATCC 34711 / CBS 6284 / DSM 70876 / NBRC 10599 / NRRL Y-10934 / UCD 77-7)</name>
    <name type="common">Yeast</name>
    <name type="synonym">Tetrapisispora blattae</name>
    <dbReference type="NCBI Taxonomy" id="1071380"/>
    <lineage>
        <taxon>Eukaryota</taxon>
        <taxon>Fungi</taxon>
        <taxon>Dikarya</taxon>
        <taxon>Ascomycota</taxon>
        <taxon>Saccharomycotina</taxon>
        <taxon>Saccharomycetes</taxon>
        <taxon>Saccharomycetales</taxon>
        <taxon>Saccharomycetaceae</taxon>
        <taxon>Henningerozyma</taxon>
    </lineage>
</organism>
<dbReference type="STRING" id="1071380.I2GZU5"/>
<dbReference type="OMA" id="THSITIM"/>
<dbReference type="Proteomes" id="UP000002866">
    <property type="component" value="Chromosome 2"/>
</dbReference>
<evidence type="ECO:0000256" key="10">
    <source>
        <dbReference type="SAM" id="Phobius"/>
    </source>
</evidence>
<evidence type="ECO:0000256" key="6">
    <source>
        <dbReference type="ARBA" id="ARBA00022989"/>
    </source>
</evidence>
<dbReference type="PANTHER" id="PTHR12825:SF0">
    <property type="entry name" value="VESICLE TRANSPORT PROTEIN SEC20"/>
    <property type="match status" value="1"/>
</dbReference>
<evidence type="ECO:0000256" key="7">
    <source>
        <dbReference type="ARBA" id="ARBA00023054"/>
    </source>
</evidence>
<comment type="subcellular location">
    <subcellularLocation>
        <location evidence="1">Endoplasmic reticulum membrane</location>
        <topology evidence="1">Single-pass type IV membrane protein</topology>
    </subcellularLocation>
</comment>
<dbReference type="HOGENOM" id="CLU_046734_0_0_1"/>
<dbReference type="GeneID" id="14493826"/>
<name>I2GZU5_HENB6</name>
<dbReference type="InterPro" id="IPR056173">
    <property type="entry name" value="Sec20_C"/>
</dbReference>
<feature type="domain" description="Sec20 C-terminal" evidence="11">
    <location>
        <begin position="175"/>
        <end position="265"/>
    </location>
</feature>
<reference evidence="12 13" key="1">
    <citation type="journal article" date="2011" name="Proc. Natl. Acad. Sci. U.S.A.">
        <title>Evolutionary erosion of yeast sex chromosomes by mating-type switching accidents.</title>
        <authorList>
            <person name="Gordon J.L."/>
            <person name="Armisen D."/>
            <person name="Proux-Wera E."/>
            <person name="Oheigeartaigh S.S."/>
            <person name="Byrne K.P."/>
            <person name="Wolfe K.H."/>
        </authorList>
    </citation>
    <scope>NUCLEOTIDE SEQUENCE [LARGE SCALE GENOMIC DNA]</scope>
    <source>
        <strain evidence="13">ATCC 34711 / CBS 6284 / DSM 70876 / NBRC 10599 / NRRL Y-10934 / UCD 77-7</strain>
    </source>
</reference>
<evidence type="ECO:0000256" key="5">
    <source>
        <dbReference type="ARBA" id="ARBA00022892"/>
    </source>
</evidence>
<dbReference type="eggNOG" id="ENOG502S7WD">
    <property type="taxonomic scope" value="Eukaryota"/>
</dbReference>
<evidence type="ECO:0000259" key="11">
    <source>
        <dbReference type="Pfam" id="PF03908"/>
    </source>
</evidence>
<dbReference type="GO" id="GO:0006890">
    <property type="term" value="P:retrograde vesicle-mediated transport, Golgi to endoplasmic reticulum"/>
    <property type="evidence" value="ECO:0007669"/>
    <property type="project" value="EnsemblFungi"/>
</dbReference>
<keyword evidence="7" id="KW-0175">Coiled coil</keyword>
<keyword evidence="8 10" id="KW-0472">Membrane</keyword>